<dbReference type="PROSITE" id="PS51366">
    <property type="entry name" value="MI"/>
    <property type="match status" value="1"/>
</dbReference>
<dbReference type="InterPro" id="IPR003891">
    <property type="entry name" value="Initiation_fac_eIF4g_MI"/>
</dbReference>
<comment type="similarity">
    <text evidence="2">Belongs to the CWC22 family.</text>
</comment>
<dbReference type="SUPFAM" id="SSF48371">
    <property type="entry name" value="ARM repeat"/>
    <property type="match status" value="1"/>
</dbReference>
<protein>
    <submittedName>
        <fullName evidence="6">NOM1-like protein</fullName>
    </submittedName>
</protein>
<feature type="compositionally biased region" description="Low complexity" evidence="4">
    <location>
        <begin position="936"/>
        <end position="947"/>
    </location>
</feature>
<dbReference type="InterPro" id="IPR016024">
    <property type="entry name" value="ARM-type_fold"/>
</dbReference>
<dbReference type="Pfam" id="PF02847">
    <property type="entry name" value="MA3"/>
    <property type="match status" value="1"/>
</dbReference>
<keyword evidence="7" id="KW-1185">Reference proteome</keyword>
<feature type="compositionally biased region" description="Basic and acidic residues" evidence="4">
    <location>
        <begin position="91"/>
        <end position="102"/>
    </location>
</feature>
<feature type="compositionally biased region" description="Low complexity" evidence="4">
    <location>
        <begin position="856"/>
        <end position="868"/>
    </location>
</feature>
<feature type="compositionally biased region" description="Low complexity" evidence="4">
    <location>
        <begin position="832"/>
        <end position="845"/>
    </location>
</feature>
<dbReference type="Gene3D" id="1.25.40.180">
    <property type="match status" value="2"/>
</dbReference>
<accession>A0ABY7D712</accession>
<feature type="region of interest" description="Disordered" evidence="4">
    <location>
        <begin position="91"/>
        <end position="148"/>
    </location>
</feature>
<dbReference type="PANTHER" id="PTHR18034">
    <property type="entry name" value="CELL CYCLE CONTROL PROTEIN CWF22-RELATED"/>
    <property type="match status" value="1"/>
</dbReference>
<dbReference type="PANTHER" id="PTHR18034:SF4">
    <property type="entry name" value="NUCLEOLAR MIF4G DOMAIN-CONTAINING PROTEIN 1"/>
    <property type="match status" value="1"/>
</dbReference>
<proteinExistence type="inferred from homology"/>
<evidence type="ECO:0000259" key="5">
    <source>
        <dbReference type="PROSITE" id="PS51366"/>
    </source>
</evidence>
<feature type="compositionally biased region" description="Basic residues" evidence="4">
    <location>
        <begin position="161"/>
        <end position="181"/>
    </location>
</feature>
<sequence length="1045" mass="118871">MDTPVKKKCLHVESVLGKEITNSMHQRGILSAFLDASSPPFPGALLSLIHTRIALLSLIHTRIALAKYRLAIIMDNLERFRSEIKALTKAEGPSKKKFEKSHGLKTTFLSPKLSRKQKRKEDRQQKKERKNAYSRRLPIPTKEDIEKAKEDKLMAEKLEKKKKKLKAMKKKSKKRLARKKKEAQEAKQEEKKVETMWDDKEIKDLEKKLGLNKRKKKDTLPQSFMNDGLDWDSDNEFAEVAADKKEKWEELAEKIKEITAKKLKEKKGKKDKKVRFEELSDGSGDDADAVEEMEDDSEFENTFESDDDSINEGEEIEDDLDAEDDEIDMAHIGMIKGTKRELEDSDSEGDNLAIDLENGPEGDNEADTNEENNELKEDIYGRLKDSSGKIVRDNKPAGGEGAYVPPGKRVSEANMQPISSQIEELYLGNSRADVSDTLVEFVRSSCVTVALTPDRLSMELMMLVAILHGNVGSEVGAAFLQELVKVFNSLSMEVNYGADVGFTLRKDSPSELKDFIVKVQAKASGEEGGKLADQSRVRFMLDVIMAIRNNNMRKIPNYDPDHLDHLRKLIKTYIRGGHFGDNQLHVSVNDLLNAEQKGKWWLVGSSWDGKDSKHAENGDSKSSSSLGNMEVSNKLQQLARKQHAFEKLLRQGLKSSQQQEMVLVILSCCMQEKQYNPFYAYLAQKFCEYHRTYQMGFQFSLWDQFKVLGSLLDRSRDQLAKLLAHLVSTGALSLSVFKTVQFGTLDKAMVRFMKHFMTELLLEHPDDNVKEVFTRIAHIDKLKPLHEGLKLFLKHFLVKGKKSEPKSPMLIERVEMVERILTRGKGHDPSKTTPIHPRTTPIHPRTTLIHPRTTLMHPRTTPIHPRTTLMHPRSTPIHPRTTSIHSRTILIHPQTTLIHPRTTPIHPQTTPIYPRTTLIHPQTTSSIPFTNHPDLSPNHPVPSSNHPVPTPNHPDPSRTDRIHSRPPLSDPEPSRTTPNLKEIVATVTGRHDLETVYHTYLRKHEFTRSACRCISPGHFRMRGPYCAPARIPQNTSTIMAKPYPL</sequence>
<dbReference type="EMBL" id="CP111012">
    <property type="protein sequence ID" value="WAQ93466.1"/>
    <property type="molecule type" value="Genomic_DNA"/>
</dbReference>
<dbReference type="Proteomes" id="UP001164746">
    <property type="component" value="Chromosome 1"/>
</dbReference>
<feature type="region of interest" description="Disordered" evidence="4">
    <location>
        <begin position="922"/>
        <end position="980"/>
    </location>
</feature>
<name>A0ABY7D712_MYAAR</name>
<feature type="domain" description="MI" evidence="5">
    <location>
        <begin position="619"/>
        <end position="742"/>
    </location>
</feature>
<evidence type="ECO:0000313" key="7">
    <source>
        <dbReference type="Proteomes" id="UP001164746"/>
    </source>
</evidence>
<feature type="compositionally biased region" description="Acidic residues" evidence="4">
    <location>
        <begin position="279"/>
        <end position="327"/>
    </location>
</feature>
<dbReference type="InterPro" id="IPR050781">
    <property type="entry name" value="CWC22_splicing_factor"/>
</dbReference>
<comment type="subcellular location">
    <subcellularLocation>
        <location evidence="1">Nucleus</location>
    </subcellularLocation>
</comment>
<feature type="compositionally biased region" description="Basic and acidic residues" evidence="4">
    <location>
        <begin position="609"/>
        <end position="619"/>
    </location>
</feature>
<feature type="region of interest" description="Disordered" evidence="4">
    <location>
        <begin position="266"/>
        <end position="373"/>
    </location>
</feature>
<gene>
    <name evidence="6" type="ORF">MAR_005937</name>
</gene>
<organism evidence="6 7">
    <name type="scientific">Mya arenaria</name>
    <name type="common">Soft-shell clam</name>
    <dbReference type="NCBI Taxonomy" id="6604"/>
    <lineage>
        <taxon>Eukaryota</taxon>
        <taxon>Metazoa</taxon>
        <taxon>Spiralia</taxon>
        <taxon>Lophotrochozoa</taxon>
        <taxon>Mollusca</taxon>
        <taxon>Bivalvia</taxon>
        <taxon>Autobranchia</taxon>
        <taxon>Heteroconchia</taxon>
        <taxon>Euheterodonta</taxon>
        <taxon>Imparidentia</taxon>
        <taxon>Neoheterodontei</taxon>
        <taxon>Myida</taxon>
        <taxon>Myoidea</taxon>
        <taxon>Myidae</taxon>
        <taxon>Mya</taxon>
    </lineage>
</organism>
<feature type="region of interest" description="Disordered" evidence="4">
    <location>
        <begin position="609"/>
        <end position="628"/>
    </location>
</feature>
<evidence type="ECO:0000313" key="6">
    <source>
        <dbReference type="EMBL" id="WAQ93466.1"/>
    </source>
</evidence>
<feature type="region of interest" description="Disordered" evidence="4">
    <location>
        <begin position="161"/>
        <end position="195"/>
    </location>
</feature>
<feature type="compositionally biased region" description="Basic and acidic residues" evidence="4">
    <location>
        <begin position="182"/>
        <end position="195"/>
    </location>
</feature>
<evidence type="ECO:0000256" key="3">
    <source>
        <dbReference type="ARBA" id="ARBA00023242"/>
    </source>
</evidence>
<reference evidence="6" key="1">
    <citation type="submission" date="2022-11" db="EMBL/GenBank/DDBJ databases">
        <title>Centuries of genome instability and evolution in soft-shell clam transmissible cancer (bioRxiv).</title>
        <authorList>
            <person name="Hart S.F.M."/>
            <person name="Yonemitsu M.A."/>
            <person name="Giersch R.M."/>
            <person name="Beal B.F."/>
            <person name="Arriagada G."/>
            <person name="Davis B.W."/>
            <person name="Ostrander E.A."/>
            <person name="Goff S.P."/>
            <person name="Metzger M.J."/>
        </authorList>
    </citation>
    <scope>NUCLEOTIDE SEQUENCE</scope>
    <source>
        <strain evidence="6">MELC-2E11</strain>
        <tissue evidence="6">Siphon/mantle</tissue>
    </source>
</reference>
<evidence type="ECO:0000256" key="1">
    <source>
        <dbReference type="ARBA" id="ARBA00004123"/>
    </source>
</evidence>
<feature type="region of interest" description="Disordered" evidence="4">
    <location>
        <begin position="824"/>
        <end position="845"/>
    </location>
</feature>
<dbReference type="SMART" id="SM00544">
    <property type="entry name" value="MA3"/>
    <property type="match status" value="1"/>
</dbReference>
<keyword evidence="3" id="KW-0539">Nucleus</keyword>
<evidence type="ECO:0000256" key="2">
    <source>
        <dbReference type="ARBA" id="ARBA00006856"/>
    </source>
</evidence>
<evidence type="ECO:0000256" key="4">
    <source>
        <dbReference type="SAM" id="MobiDB-lite"/>
    </source>
</evidence>
<feature type="compositionally biased region" description="Acidic residues" evidence="4">
    <location>
        <begin position="358"/>
        <end position="372"/>
    </location>
</feature>
<feature type="region of interest" description="Disordered" evidence="4">
    <location>
        <begin position="856"/>
        <end position="875"/>
    </location>
</feature>